<reference evidence="11" key="1">
    <citation type="submission" date="2024-06" db="EMBL/GenBank/DDBJ databases">
        <authorList>
            <person name="Ryan C."/>
        </authorList>
    </citation>
    <scope>NUCLEOTIDE SEQUENCE [LARGE SCALE GENOMIC DNA]</scope>
</reference>
<feature type="repeat" description="ANK" evidence="7">
    <location>
        <begin position="69"/>
        <end position="90"/>
    </location>
</feature>
<feature type="repeat" description="ANK" evidence="7">
    <location>
        <begin position="235"/>
        <end position="267"/>
    </location>
</feature>
<dbReference type="EMBL" id="OZ075134">
    <property type="protein sequence ID" value="CAL4992071.1"/>
    <property type="molecule type" value="Genomic_DNA"/>
</dbReference>
<evidence type="ECO:0000256" key="8">
    <source>
        <dbReference type="SAM" id="Phobius"/>
    </source>
</evidence>
<protein>
    <recommendedName>
        <fullName evidence="9">PGG domain-containing protein</fullName>
    </recommendedName>
</protein>
<dbReference type="AlphaFoldDB" id="A0ABC9B1D3"/>
<name>A0ABC9B1D3_9POAL</name>
<evidence type="ECO:0000256" key="6">
    <source>
        <dbReference type="ARBA" id="ARBA00023136"/>
    </source>
</evidence>
<dbReference type="PANTHER" id="PTHR24186:SF50">
    <property type="entry name" value="ANKYRIN REPEAT-CONTAINING PROTEIN ITN1-LIKE ISOFORM X1"/>
    <property type="match status" value="1"/>
</dbReference>
<dbReference type="InterPro" id="IPR026961">
    <property type="entry name" value="PGG_dom"/>
</dbReference>
<evidence type="ECO:0000259" key="9">
    <source>
        <dbReference type="Pfam" id="PF13962"/>
    </source>
</evidence>
<organism evidence="10 11">
    <name type="scientific">Urochloa decumbens</name>
    <dbReference type="NCBI Taxonomy" id="240449"/>
    <lineage>
        <taxon>Eukaryota</taxon>
        <taxon>Viridiplantae</taxon>
        <taxon>Streptophyta</taxon>
        <taxon>Embryophyta</taxon>
        <taxon>Tracheophyta</taxon>
        <taxon>Spermatophyta</taxon>
        <taxon>Magnoliopsida</taxon>
        <taxon>Liliopsida</taxon>
        <taxon>Poales</taxon>
        <taxon>Poaceae</taxon>
        <taxon>PACMAD clade</taxon>
        <taxon>Panicoideae</taxon>
        <taxon>Panicodae</taxon>
        <taxon>Paniceae</taxon>
        <taxon>Melinidinae</taxon>
        <taxon>Urochloa</taxon>
    </lineage>
</organism>
<feature type="repeat" description="ANK" evidence="7">
    <location>
        <begin position="269"/>
        <end position="301"/>
    </location>
</feature>
<feature type="repeat" description="ANK" evidence="7">
    <location>
        <begin position="339"/>
        <end position="372"/>
    </location>
</feature>
<feature type="transmembrane region" description="Helical" evidence="8">
    <location>
        <begin position="477"/>
        <end position="498"/>
    </location>
</feature>
<evidence type="ECO:0000256" key="1">
    <source>
        <dbReference type="ARBA" id="ARBA00004141"/>
    </source>
</evidence>
<dbReference type="PANTHER" id="PTHR24186">
    <property type="entry name" value="PROTEIN PHOSPHATASE 1 REGULATORY SUBUNIT"/>
    <property type="match status" value="1"/>
</dbReference>
<proteinExistence type="predicted"/>
<dbReference type="SMART" id="SM00248">
    <property type="entry name" value="ANK"/>
    <property type="match status" value="9"/>
</dbReference>
<dbReference type="Proteomes" id="UP001497457">
    <property type="component" value="Chromosome 24b"/>
</dbReference>
<dbReference type="Gene3D" id="1.25.40.20">
    <property type="entry name" value="Ankyrin repeat-containing domain"/>
    <property type="match status" value="3"/>
</dbReference>
<evidence type="ECO:0000313" key="10">
    <source>
        <dbReference type="EMBL" id="CAL4992071.1"/>
    </source>
</evidence>
<keyword evidence="11" id="KW-1185">Reference proteome</keyword>
<dbReference type="InterPro" id="IPR036770">
    <property type="entry name" value="Ankyrin_rpt-contain_sf"/>
</dbReference>
<feature type="transmembrane region" description="Helical" evidence="8">
    <location>
        <begin position="437"/>
        <end position="457"/>
    </location>
</feature>
<evidence type="ECO:0000256" key="3">
    <source>
        <dbReference type="ARBA" id="ARBA00022737"/>
    </source>
</evidence>
<evidence type="ECO:0000256" key="2">
    <source>
        <dbReference type="ARBA" id="ARBA00022692"/>
    </source>
</evidence>
<comment type="subcellular location">
    <subcellularLocation>
        <location evidence="1">Membrane</location>
        <topology evidence="1">Multi-pass membrane protein</topology>
    </subcellularLocation>
</comment>
<keyword evidence="3" id="KW-0677">Repeat</keyword>
<keyword evidence="6 8" id="KW-0472">Membrane</keyword>
<evidence type="ECO:0000256" key="5">
    <source>
        <dbReference type="ARBA" id="ARBA00023043"/>
    </source>
</evidence>
<dbReference type="SUPFAM" id="SSF48403">
    <property type="entry name" value="Ankyrin repeat"/>
    <property type="match status" value="1"/>
</dbReference>
<feature type="transmembrane region" description="Helical" evidence="8">
    <location>
        <begin position="542"/>
        <end position="564"/>
    </location>
</feature>
<evidence type="ECO:0000313" key="11">
    <source>
        <dbReference type="Proteomes" id="UP001497457"/>
    </source>
</evidence>
<dbReference type="GO" id="GO:0016020">
    <property type="term" value="C:membrane"/>
    <property type="evidence" value="ECO:0007669"/>
    <property type="project" value="UniProtKB-SubCell"/>
</dbReference>
<dbReference type="PROSITE" id="PS50088">
    <property type="entry name" value="ANK_REPEAT"/>
    <property type="match status" value="4"/>
</dbReference>
<evidence type="ECO:0000256" key="4">
    <source>
        <dbReference type="ARBA" id="ARBA00022989"/>
    </source>
</evidence>
<keyword evidence="5 7" id="KW-0040">ANK repeat</keyword>
<dbReference type="Pfam" id="PF13962">
    <property type="entry name" value="PGG"/>
    <property type="match status" value="1"/>
</dbReference>
<feature type="domain" description="PGG" evidence="9">
    <location>
        <begin position="430"/>
        <end position="534"/>
    </location>
</feature>
<dbReference type="InterPro" id="IPR002110">
    <property type="entry name" value="Ankyrin_rpt"/>
</dbReference>
<dbReference type="Pfam" id="PF12796">
    <property type="entry name" value="Ank_2"/>
    <property type="match status" value="3"/>
</dbReference>
<accession>A0ABC9B1D3</accession>
<gene>
    <name evidence="10" type="ORF">URODEC1_LOCUS60941</name>
</gene>
<keyword evidence="2 8" id="KW-0812">Transmembrane</keyword>
<dbReference type="PROSITE" id="PS50297">
    <property type="entry name" value="ANK_REP_REGION"/>
    <property type="match status" value="3"/>
</dbReference>
<evidence type="ECO:0000256" key="7">
    <source>
        <dbReference type="PROSITE-ProRule" id="PRU00023"/>
    </source>
</evidence>
<feature type="transmembrane region" description="Helical" evidence="8">
    <location>
        <begin position="510"/>
        <end position="536"/>
    </location>
</feature>
<keyword evidence="4 8" id="KW-1133">Transmembrane helix</keyword>
<sequence>MDPALYKAATQGNVEMLRQLVDPEDPSILSSTTPQLNTVLHLAALHGHTKFAREVLDKNGELLVAQNDDGDTPLHLAAKASKLEVAKLLIGSALAWQQDENRPLIMTNKAGNNALHEAVQNRRSAVALALLDADPYRGHDLNRRMESPLHMAAPSRPTSIFGNKMESPLHMASREGLLQVVRRIVDTPSVELQPLPSVVSLSGTALHQAVLGTHLKIVEILLEKRPELTDLCDSEGNNALHYAAQKNHRRAVEMLLNKRTDLAYKRNLRSFSPLHVAAHYGSADAIKALLQHCPDVAEMVDRDGQNAFHACVASGKAIALTCLLRRIRPAELLNRADNNGDTPLLLAVKMGHVHTALELLGDRRVDPCVRDRDMKTARSIVEMKLNTGELDAYEMHLLKQLKQEEAKRCRKQQLPPFASDRRRPLNNKDFDSVVDSYFLAATLIATVTFAATFTMPGGYDQTRGIALHGRNAAFKTFVVSNTIAMCSSIVVIFLLIWARQEPIKLRLHNLMWSQTLTVIACFAMLISLMTAVYITVAPTASWPAYVVIAIGASSPVLFFFISWLGSRNLLGTMTTINYN</sequence>
<reference evidence="10 11" key="2">
    <citation type="submission" date="2024-10" db="EMBL/GenBank/DDBJ databases">
        <authorList>
            <person name="Ryan C."/>
        </authorList>
    </citation>
    <scope>NUCLEOTIDE SEQUENCE [LARGE SCALE GENOMIC DNA]</scope>
</reference>